<organism evidence="2 3">
    <name type="scientific">Armillaria novae-zelandiae</name>
    <dbReference type="NCBI Taxonomy" id="153914"/>
    <lineage>
        <taxon>Eukaryota</taxon>
        <taxon>Fungi</taxon>
        <taxon>Dikarya</taxon>
        <taxon>Basidiomycota</taxon>
        <taxon>Agaricomycotina</taxon>
        <taxon>Agaricomycetes</taxon>
        <taxon>Agaricomycetidae</taxon>
        <taxon>Agaricales</taxon>
        <taxon>Marasmiineae</taxon>
        <taxon>Physalacriaceae</taxon>
        <taxon>Armillaria</taxon>
    </lineage>
</organism>
<dbReference type="AlphaFoldDB" id="A0AA39PU80"/>
<evidence type="ECO:0000313" key="2">
    <source>
        <dbReference type="EMBL" id="KAK0490637.1"/>
    </source>
</evidence>
<accession>A0AA39PU80</accession>
<dbReference type="EMBL" id="JAUEPR010000001">
    <property type="protein sequence ID" value="KAK0490637.1"/>
    <property type="molecule type" value="Genomic_DNA"/>
</dbReference>
<feature type="region of interest" description="Disordered" evidence="1">
    <location>
        <begin position="1"/>
        <end position="22"/>
    </location>
</feature>
<feature type="region of interest" description="Disordered" evidence="1">
    <location>
        <begin position="168"/>
        <end position="201"/>
    </location>
</feature>
<keyword evidence="3" id="KW-1185">Reference proteome</keyword>
<feature type="compositionally biased region" description="Polar residues" evidence="1">
    <location>
        <begin position="1"/>
        <end position="12"/>
    </location>
</feature>
<dbReference type="Proteomes" id="UP001175227">
    <property type="component" value="Unassembled WGS sequence"/>
</dbReference>
<sequence length="201" mass="21992">MFPNPGTITTAVSVPAPAPGSSRLSRIHHHHQNSYFLHRPTLGLRTVNPDENEVEDFSEYMTIRQEDFHNLPDYPSTSWAAPGGNHELHVVNGSPAKPKKRFVGGFVTGLKRIPKAMFGAGGLKVKEVKRQRQKSTDAATHLTETIPPQYRTNPSTPIVAQMPRTHASLTDGSIPASPCDSRAPAAQEQSHFQAGPTYRGI</sequence>
<name>A0AA39PU80_9AGAR</name>
<protein>
    <submittedName>
        <fullName evidence="2">Uncharacterized protein</fullName>
    </submittedName>
</protein>
<proteinExistence type="predicted"/>
<evidence type="ECO:0000256" key="1">
    <source>
        <dbReference type="SAM" id="MobiDB-lite"/>
    </source>
</evidence>
<gene>
    <name evidence="2" type="ORF">IW261DRAFT_27682</name>
</gene>
<evidence type="ECO:0000313" key="3">
    <source>
        <dbReference type="Proteomes" id="UP001175227"/>
    </source>
</evidence>
<comment type="caution">
    <text evidence="2">The sequence shown here is derived from an EMBL/GenBank/DDBJ whole genome shotgun (WGS) entry which is preliminary data.</text>
</comment>
<reference evidence="2" key="1">
    <citation type="submission" date="2023-06" db="EMBL/GenBank/DDBJ databases">
        <authorList>
            <consortium name="Lawrence Berkeley National Laboratory"/>
            <person name="Ahrendt S."/>
            <person name="Sahu N."/>
            <person name="Indic B."/>
            <person name="Wong-Bajracharya J."/>
            <person name="Merenyi Z."/>
            <person name="Ke H.-M."/>
            <person name="Monk M."/>
            <person name="Kocsube S."/>
            <person name="Drula E."/>
            <person name="Lipzen A."/>
            <person name="Balint B."/>
            <person name="Henrissat B."/>
            <person name="Andreopoulos B."/>
            <person name="Martin F.M."/>
            <person name="Harder C.B."/>
            <person name="Rigling D."/>
            <person name="Ford K.L."/>
            <person name="Foster G.D."/>
            <person name="Pangilinan J."/>
            <person name="Papanicolaou A."/>
            <person name="Barry K."/>
            <person name="LaButti K."/>
            <person name="Viragh M."/>
            <person name="Koriabine M."/>
            <person name="Yan M."/>
            <person name="Riley R."/>
            <person name="Champramary S."/>
            <person name="Plett K.L."/>
            <person name="Tsai I.J."/>
            <person name="Slot J."/>
            <person name="Sipos G."/>
            <person name="Plett J."/>
            <person name="Nagy L.G."/>
            <person name="Grigoriev I.V."/>
        </authorList>
    </citation>
    <scope>NUCLEOTIDE SEQUENCE</scope>
    <source>
        <strain evidence="2">ICMP 16352</strain>
    </source>
</reference>